<reference evidence="7 8" key="1">
    <citation type="submission" date="2013-12" db="EMBL/GenBank/DDBJ databases">
        <authorList>
            <consortium name="DOE Joint Genome Institute"/>
            <person name="Kappler U."/>
            <person name="Huntemann M."/>
            <person name="Han J."/>
            <person name="Chen A."/>
            <person name="Kyrpides N."/>
            <person name="Mavromatis K."/>
            <person name="Markowitz V."/>
            <person name="Palaniappan K."/>
            <person name="Ivanova N."/>
            <person name="Schaumberg A."/>
            <person name="Pati A."/>
            <person name="Liolios K."/>
            <person name="Nordberg H.P."/>
            <person name="Cantor M.N."/>
            <person name="Hua S.X."/>
            <person name="Woyke T."/>
        </authorList>
    </citation>
    <scope>NUCLEOTIDE SEQUENCE [LARGE SCALE GENOMIC DNA]</scope>
    <source>
        <strain evidence="8">AL2</strain>
    </source>
</reference>
<dbReference type="FunCoup" id="W0DPM6">
    <property type="interactions" value="378"/>
</dbReference>
<comment type="pathway">
    <text evidence="5">Cofactor biosynthesis; coenzyme A biosynthesis; CoA from (R)-pantothenate: step 5/5.</text>
</comment>
<dbReference type="GO" id="GO:0005737">
    <property type="term" value="C:cytoplasm"/>
    <property type="evidence" value="ECO:0007669"/>
    <property type="project" value="UniProtKB-SubCell"/>
</dbReference>
<evidence type="ECO:0000256" key="2">
    <source>
        <dbReference type="ARBA" id="ARBA00022741"/>
    </source>
</evidence>
<dbReference type="InParanoid" id="W0DPM6"/>
<evidence type="ECO:0000256" key="6">
    <source>
        <dbReference type="NCBIfam" id="TIGR00152"/>
    </source>
</evidence>
<dbReference type="EC" id="2.7.1.24" evidence="5 6"/>
<organism evidence="7 8">
    <name type="scientific">Thiomicrospira aerophila AL3</name>
    <dbReference type="NCBI Taxonomy" id="717772"/>
    <lineage>
        <taxon>Bacteria</taxon>
        <taxon>Pseudomonadati</taxon>
        <taxon>Pseudomonadota</taxon>
        <taxon>Gammaproteobacteria</taxon>
        <taxon>Thiotrichales</taxon>
        <taxon>Piscirickettsiaceae</taxon>
        <taxon>Thiomicrospira</taxon>
    </lineage>
</organism>
<dbReference type="HAMAP" id="MF_00376">
    <property type="entry name" value="Dephospho_CoA_kinase"/>
    <property type="match status" value="1"/>
</dbReference>
<keyword evidence="2 5" id="KW-0547">Nucleotide-binding</keyword>
<dbReference type="Pfam" id="PF01121">
    <property type="entry name" value="CoaE"/>
    <property type="match status" value="1"/>
</dbReference>
<keyword evidence="4 5" id="KW-0173">Coenzyme A biosynthesis</keyword>
<feature type="binding site" evidence="5">
    <location>
        <begin position="14"/>
        <end position="19"/>
    </location>
    <ligand>
        <name>ATP</name>
        <dbReference type="ChEBI" id="CHEBI:30616"/>
    </ligand>
</feature>
<dbReference type="PANTHER" id="PTHR10695:SF46">
    <property type="entry name" value="BIFUNCTIONAL COENZYME A SYNTHASE-RELATED"/>
    <property type="match status" value="1"/>
</dbReference>
<dbReference type="PROSITE" id="PS51219">
    <property type="entry name" value="DPCK"/>
    <property type="match status" value="1"/>
</dbReference>
<dbReference type="NCBIfam" id="TIGR00152">
    <property type="entry name" value="dephospho-CoA kinase"/>
    <property type="match status" value="1"/>
</dbReference>
<dbReference type="GO" id="GO:0005524">
    <property type="term" value="F:ATP binding"/>
    <property type="evidence" value="ECO:0007669"/>
    <property type="project" value="UniProtKB-UniRule"/>
</dbReference>
<keyword evidence="3 5" id="KW-0067">ATP-binding</keyword>
<keyword evidence="5" id="KW-0808">Transferase</keyword>
<dbReference type="HOGENOM" id="CLU_057180_1_2_6"/>
<dbReference type="Gene3D" id="3.40.50.300">
    <property type="entry name" value="P-loop containing nucleotide triphosphate hydrolases"/>
    <property type="match status" value="1"/>
</dbReference>
<dbReference type="GO" id="GO:0015937">
    <property type="term" value="P:coenzyme A biosynthetic process"/>
    <property type="evidence" value="ECO:0007669"/>
    <property type="project" value="UniProtKB-UniRule"/>
</dbReference>
<dbReference type="InterPro" id="IPR027417">
    <property type="entry name" value="P-loop_NTPase"/>
</dbReference>
<dbReference type="UniPathway" id="UPA00241">
    <property type="reaction ID" value="UER00356"/>
</dbReference>
<dbReference type="EMBL" id="CP007030">
    <property type="protein sequence ID" value="AHF00565.1"/>
    <property type="molecule type" value="Genomic_DNA"/>
</dbReference>
<comment type="catalytic activity">
    <reaction evidence="5">
        <text>3'-dephospho-CoA + ATP = ADP + CoA + H(+)</text>
        <dbReference type="Rhea" id="RHEA:18245"/>
        <dbReference type="ChEBI" id="CHEBI:15378"/>
        <dbReference type="ChEBI" id="CHEBI:30616"/>
        <dbReference type="ChEBI" id="CHEBI:57287"/>
        <dbReference type="ChEBI" id="CHEBI:57328"/>
        <dbReference type="ChEBI" id="CHEBI:456216"/>
        <dbReference type="EC" id="2.7.1.24"/>
    </reaction>
</comment>
<comment type="similarity">
    <text evidence="1 5">Belongs to the CoaE family.</text>
</comment>
<dbReference type="CDD" id="cd02022">
    <property type="entry name" value="DPCK"/>
    <property type="match status" value="1"/>
</dbReference>
<evidence type="ECO:0000313" key="8">
    <source>
        <dbReference type="Proteomes" id="UP000005380"/>
    </source>
</evidence>
<name>W0DPM6_9GAMM</name>
<dbReference type="PANTHER" id="PTHR10695">
    <property type="entry name" value="DEPHOSPHO-COA KINASE-RELATED"/>
    <property type="match status" value="1"/>
</dbReference>
<comment type="subcellular location">
    <subcellularLocation>
        <location evidence="5">Cytoplasm</location>
    </subcellularLocation>
</comment>
<evidence type="ECO:0000256" key="1">
    <source>
        <dbReference type="ARBA" id="ARBA00009018"/>
    </source>
</evidence>
<proteinExistence type="inferred from homology"/>
<keyword evidence="8" id="KW-1185">Reference proteome</keyword>
<dbReference type="AlphaFoldDB" id="W0DPM6"/>
<evidence type="ECO:0000256" key="3">
    <source>
        <dbReference type="ARBA" id="ARBA00022840"/>
    </source>
</evidence>
<dbReference type="GO" id="GO:0004140">
    <property type="term" value="F:dephospho-CoA kinase activity"/>
    <property type="evidence" value="ECO:0007669"/>
    <property type="project" value="UniProtKB-UniRule"/>
</dbReference>
<dbReference type="SUPFAM" id="SSF52540">
    <property type="entry name" value="P-loop containing nucleoside triphosphate hydrolases"/>
    <property type="match status" value="1"/>
</dbReference>
<dbReference type="OrthoDB" id="9812943at2"/>
<dbReference type="STRING" id="717772.THIAE_01225"/>
<dbReference type="KEGG" id="tao:THIAE_01225"/>
<evidence type="ECO:0000256" key="4">
    <source>
        <dbReference type="ARBA" id="ARBA00022993"/>
    </source>
</evidence>
<evidence type="ECO:0000313" key="7">
    <source>
        <dbReference type="EMBL" id="AHF00565.1"/>
    </source>
</evidence>
<keyword evidence="5" id="KW-0963">Cytoplasm</keyword>
<dbReference type="eggNOG" id="COG0237">
    <property type="taxonomic scope" value="Bacteria"/>
</dbReference>
<dbReference type="Proteomes" id="UP000005380">
    <property type="component" value="Chromosome"/>
</dbReference>
<keyword evidence="5 7" id="KW-0418">Kinase</keyword>
<dbReference type="InterPro" id="IPR001977">
    <property type="entry name" value="Depp_CoAkinase"/>
</dbReference>
<gene>
    <name evidence="5" type="primary">coaE</name>
    <name evidence="7" type="ORF">THIAE_01225</name>
</gene>
<sequence>MTPGLVVAVIGGIGCGKSAACSYFAEQGYPVIDTDQVAKQLMQTGQAGLQAIIAHHGNRFLTPQGELDRPKLAAAFFSDQKLKHDIEQIIHPLVRQQVSAQVEVLKTQHKLIFVAIPVISQVMQPAYQIDHVLLIECDPALQRQRVATRDQRAIEQIESIMAQQADPATRQDLADSIINNTSSLAALHQALQAWLASVTQRN</sequence>
<comment type="function">
    <text evidence="5">Catalyzes the phosphorylation of the 3'-hydroxyl group of dephosphocoenzyme A to form coenzyme A.</text>
</comment>
<evidence type="ECO:0000256" key="5">
    <source>
        <dbReference type="HAMAP-Rule" id="MF_00376"/>
    </source>
</evidence>
<accession>W0DPM6</accession>
<protein>
    <recommendedName>
        <fullName evidence="5 6">Dephospho-CoA kinase</fullName>
        <ecNumber evidence="5 6">2.7.1.24</ecNumber>
    </recommendedName>
    <alternativeName>
        <fullName evidence="5">Dephosphocoenzyme A kinase</fullName>
    </alternativeName>
</protein>